<name>A0A2K0AX63_STAHA</name>
<dbReference type="Proteomes" id="UP000053523">
    <property type="component" value="Unassembled WGS sequence"/>
</dbReference>
<dbReference type="RefSeq" id="WP_048682065.1">
    <property type="nucleotide sequence ID" value="NZ_JAKVGY010000010.1"/>
</dbReference>
<gene>
    <name evidence="2" type="ORF">AL503_002205</name>
</gene>
<feature type="domain" description="DUF4314" evidence="1">
    <location>
        <begin position="8"/>
        <end position="63"/>
    </location>
</feature>
<evidence type="ECO:0000313" key="2">
    <source>
        <dbReference type="EMBL" id="PNN29614.1"/>
    </source>
</evidence>
<comment type="caution">
    <text evidence="2">The sequence shown here is derived from an EMBL/GenBank/DDBJ whole genome shotgun (WGS) entry which is preliminary data.</text>
</comment>
<dbReference type="EMBL" id="LORN02000007">
    <property type="protein sequence ID" value="PNN29614.1"/>
    <property type="molecule type" value="Genomic_DNA"/>
</dbReference>
<reference evidence="2 3" key="1">
    <citation type="submission" date="2017-12" db="EMBL/GenBank/DDBJ databases">
        <title>FDA dAtabase for Regulatory Grade micrObial Sequences (FDA-ARGOS): Supporting development and validation of Infectious Disease Dx tests.</title>
        <authorList>
            <person name="Hoffmann M."/>
            <person name="Allard M."/>
            <person name="Evans P."/>
            <person name="Brown E."/>
            <person name="Tallon L."/>
            <person name="Sadzewicz L."/>
            <person name="Sengamalay N."/>
            <person name="Ott S."/>
            <person name="Godinez A."/>
            <person name="Nagaraj S."/>
            <person name="Vavikolanu K."/>
            <person name="Aluvathingal J."/>
            <person name="Nadendla S."/>
            <person name="Sichtig H."/>
        </authorList>
    </citation>
    <scope>NUCLEOTIDE SEQUENCE [LARGE SCALE GENOMIC DNA]</scope>
    <source>
        <strain evidence="2 3">FDAARGOS_148</strain>
    </source>
</reference>
<dbReference type="InterPro" id="IPR025463">
    <property type="entry name" value="DUF4314"/>
</dbReference>
<dbReference type="Pfam" id="PF14192">
    <property type="entry name" value="DUF4314"/>
    <property type="match status" value="1"/>
</dbReference>
<dbReference type="AlphaFoldDB" id="A0A2K0AX63"/>
<sequence>MNNVDLNVGDRVKLIRTDDEYTDLKPGDCGTVDHIDDMKQIHVVWDVGLRFALIPDLDIYEKI</sequence>
<evidence type="ECO:0000313" key="3">
    <source>
        <dbReference type="Proteomes" id="UP000053523"/>
    </source>
</evidence>
<proteinExistence type="predicted"/>
<organism evidence="2 3">
    <name type="scientific">Staphylococcus haemolyticus</name>
    <dbReference type="NCBI Taxonomy" id="1283"/>
    <lineage>
        <taxon>Bacteria</taxon>
        <taxon>Bacillati</taxon>
        <taxon>Bacillota</taxon>
        <taxon>Bacilli</taxon>
        <taxon>Bacillales</taxon>
        <taxon>Staphylococcaceae</taxon>
        <taxon>Staphylococcus</taxon>
    </lineage>
</organism>
<accession>A0A2K0AX63</accession>
<protein>
    <submittedName>
        <fullName evidence="2">DUF4314 domain-containing protein</fullName>
    </submittedName>
</protein>
<evidence type="ECO:0000259" key="1">
    <source>
        <dbReference type="Pfam" id="PF14192"/>
    </source>
</evidence>